<evidence type="ECO:0000259" key="2">
    <source>
        <dbReference type="PROSITE" id="PS51462"/>
    </source>
</evidence>
<dbReference type="PROSITE" id="PS00893">
    <property type="entry name" value="NUDIX_BOX"/>
    <property type="match status" value="1"/>
</dbReference>
<dbReference type="Proteomes" id="UP000647491">
    <property type="component" value="Unassembled WGS sequence"/>
</dbReference>
<sequence>MAFLEDLKGFYGTGEKNRAGQSLEEFLDRYDPRKYDCPSCTTDIVAVQCDEPLRSWGQPLKLLLVKRGNHPSIGWYATPGGFVELKEDLYEGAARELQEETGVTGLPLQQLRTWGAYDRDPRWRVITTSFLALTEGDLPVRAGDDAADALWMDVSLRLVSEEDGQQRKEIWELCLDHEERKVHVAARVERTYFPDAVLPRERYRLLWADGLAVDHGCIITQALLYLKERLEERTGGKTVR</sequence>
<dbReference type="CDD" id="cd18873">
    <property type="entry name" value="NUDIX_NadM_like"/>
    <property type="match status" value="1"/>
</dbReference>
<dbReference type="PANTHER" id="PTHR43736:SF4">
    <property type="entry name" value="SLR1690 PROTEIN"/>
    <property type="match status" value="1"/>
</dbReference>
<reference evidence="3 4" key="1">
    <citation type="submission" date="2020-08" db="EMBL/GenBank/DDBJ databases">
        <title>Genome public.</title>
        <authorList>
            <person name="Liu C."/>
            <person name="Sun Q."/>
        </authorList>
    </citation>
    <scope>NUCLEOTIDE SEQUENCE [LARGE SCALE GENOMIC DNA]</scope>
    <source>
        <strain evidence="3 4">BX10</strain>
    </source>
</reference>
<dbReference type="InterPro" id="IPR000086">
    <property type="entry name" value="NUDIX_hydrolase_dom"/>
</dbReference>
<dbReference type="SUPFAM" id="SSF55811">
    <property type="entry name" value="Nudix"/>
    <property type="match status" value="1"/>
</dbReference>
<keyword evidence="4" id="KW-1185">Reference proteome</keyword>
<evidence type="ECO:0000313" key="4">
    <source>
        <dbReference type="Proteomes" id="UP000647491"/>
    </source>
</evidence>
<gene>
    <name evidence="3" type="ORF">H8708_11910</name>
</gene>
<dbReference type="Gene3D" id="3.90.79.10">
    <property type="entry name" value="Nucleoside Triphosphate Pyrophosphohydrolase"/>
    <property type="match status" value="1"/>
</dbReference>
<dbReference type="PANTHER" id="PTHR43736">
    <property type="entry name" value="ADP-RIBOSE PYROPHOSPHATASE"/>
    <property type="match status" value="1"/>
</dbReference>
<dbReference type="InterPro" id="IPR020084">
    <property type="entry name" value="NUDIX_hydrolase_CS"/>
</dbReference>
<name>A0ABR7NX61_9FIRM</name>
<proteinExistence type="predicted"/>
<dbReference type="RefSeq" id="WP_262427972.1">
    <property type="nucleotide sequence ID" value="NZ_JACRTJ010000025.1"/>
</dbReference>
<dbReference type="Pfam" id="PF00293">
    <property type="entry name" value="NUDIX"/>
    <property type="match status" value="1"/>
</dbReference>
<comment type="caution">
    <text evidence="3">The sequence shown here is derived from an EMBL/GenBank/DDBJ whole genome shotgun (WGS) entry which is preliminary data.</text>
</comment>
<keyword evidence="1 3" id="KW-0378">Hydrolase</keyword>
<evidence type="ECO:0000256" key="1">
    <source>
        <dbReference type="ARBA" id="ARBA00022801"/>
    </source>
</evidence>
<accession>A0ABR7NX61</accession>
<dbReference type="EMBL" id="JACRTJ010000025">
    <property type="protein sequence ID" value="MBC8599922.1"/>
    <property type="molecule type" value="Genomic_DNA"/>
</dbReference>
<organism evidence="3 4">
    <name type="scientific">Enterocloster hominis</name>
    <name type="common">ex Liu et al. 2021</name>
    <dbReference type="NCBI Taxonomy" id="2763663"/>
    <lineage>
        <taxon>Bacteria</taxon>
        <taxon>Bacillati</taxon>
        <taxon>Bacillota</taxon>
        <taxon>Clostridia</taxon>
        <taxon>Lachnospirales</taxon>
        <taxon>Lachnospiraceae</taxon>
        <taxon>Enterocloster</taxon>
    </lineage>
</organism>
<feature type="domain" description="Nudix hydrolase" evidence="2">
    <location>
        <begin position="39"/>
        <end position="174"/>
    </location>
</feature>
<protein>
    <submittedName>
        <fullName evidence="3">NUDIX hydrolase</fullName>
    </submittedName>
</protein>
<evidence type="ECO:0000313" key="3">
    <source>
        <dbReference type="EMBL" id="MBC8599922.1"/>
    </source>
</evidence>
<dbReference type="GO" id="GO:0016787">
    <property type="term" value="F:hydrolase activity"/>
    <property type="evidence" value="ECO:0007669"/>
    <property type="project" value="UniProtKB-KW"/>
</dbReference>
<dbReference type="InterPro" id="IPR015797">
    <property type="entry name" value="NUDIX_hydrolase-like_dom_sf"/>
</dbReference>
<dbReference type="PROSITE" id="PS51462">
    <property type="entry name" value="NUDIX"/>
    <property type="match status" value="1"/>
</dbReference>